<dbReference type="Proteomes" id="UP001605036">
    <property type="component" value="Unassembled WGS sequence"/>
</dbReference>
<proteinExistence type="predicted"/>
<reference evidence="1 2" key="1">
    <citation type="submission" date="2024-09" db="EMBL/GenBank/DDBJ databases">
        <title>Chromosome-scale assembly of Riccia fluitans.</title>
        <authorList>
            <person name="Paukszto L."/>
            <person name="Sawicki J."/>
            <person name="Karawczyk K."/>
            <person name="Piernik-Szablinska J."/>
            <person name="Szczecinska M."/>
            <person name="Mazdziarz M."/>
        </authorList>
    </citation>
    <scope>NUCLEOTIDE SEQUENCE [LARGE SCALE GENOMIC DNA]</scope>
    <source>
        <strain evidence="1">Rf_01</strain>
        <tissue evidence="1">Aerial parts of the thallus</tissue>
    </source>
</reference>
<protein>
    <submittedName>
        <fullName evidence="1">Uncharacterized protein</fullName>
    </submittedName>
</protein>
<sequence>MSFFHIHGVLLEIQGETSFSPKEPEEGELQPEEGELLHLLPVQTQQTKKKKTGSKVSFFEVEERLQENEIARHAWFQWFLDQVNLNDMRKQYWTSGIDEGRKQFENKLVELGTIAFTQASIAPDTREFEHYTFQVELRLRKFITQASTQWVKEFETWIRNLTNGLPRGRTISSRRSYKLYKDCEPISDNKIRWINFMSWVTPMLKRCHLGVGMYGTVFKVGVLEPTLASDLGR</sequence>
<keyword evidence="2" id="KW-1185">Reference proteome</keyword>
<gene>
    <name evidence="1" type="ORF">R1flu_015645</name>
</gene>
<evidence type="ECO:0000313" key="1">
    <source>
        <dbReference type="EMBL" id="KAL2630959.1"/>
    </source>
</evidence>
<evidence type="ECO:0000313" key="2">
    <source>
        <dbReference type="Proteomes" id="UP001605036"/>
    </source>
</evidence>
<comment type="caution">
    <text evidence="1">The sequence shown here is derived from an EMBL/GenBank/DDBJ whole genome shotgun (WGS) entry which is preliminary data.</text>
</comment>
<accession>A0ABD1YKK8</accession>
<organism evidence="1 2">
    <name type="scientific">Riccia fluitans</name>
    <dbReference type="NCBI Taxonomy" id="41844"/>
    <lineage>
        <taxon>Eukaryota</taxon>
        <taxon>Viridiplantae</taxon>
        <taxon>Streptophyta</taxon>
        <taxon>Embryophyta</taxon>
        <taxon>Marchantiophyta</taxon>
        <taxon>Marchantiopsida</taxon>
        <taxon>Marchantiidae</taxon>
        <taxon>Marchantiales</taxon>
        <taxon>Ricciaceae</taxon>
        <taxon>Riccia</taxon>
    </lineage>
</organism>
<name>A0ABD1YKK8_9MARC</name>
<dbReference type="EMBL" id="JBHFFA010000004">
    <property type="protein sequence ID" value="KAL2630959.1"/>
    <property type="molecule type" value="Genomic_DNA"/>
</dbReference>
<dbReference type="AlphaFoldDB" id="A0ABD1YKK8"/>